<evidence type="ECO:0000256" key="5">
    <source>
        <dbReference type="ARBA" id="ARBA00023136"/>
    </source>
</evidence>
<sequence>MASMTAPKDKTTDEYGIERVSKDEPGKIDELRDRWPWFDHVMRMQERFGQMGGTQYAAGITYFSVLSMFPILMLLFAGVAFALVKNPEALQWVRDEVDRAVSGNMGDSINKIIDTAIQQRGAIAGIGGVTALWSGTSWMNHLRYGASKMWKVDPLDGNFVVRKIWDLLGLVCLLVALVVAFGITAAGSSGLTVHLLKLLGLSDVPGIDVITSVVAVVVGLIANYLVFLWLMMYLPRTRVPLKSAAKGAVLGAVAFEIFKQLGSLFFSNALQNPAGATFGPIIGLMVLFYFIWMIVMYCSAFTATTERALKQADVPAPEPAVITVRRDIDDTAATSRKAGLIGTGAAIGAAVVGMTGILRRKR</sequence>
<evidence type="ECO:0000256" key="6">
    <source>
        <dbReference type="SAM" id="Phobius"/>
    </source>
</evidence>
<feature type="transmembrane region" description="Helical" evidence="6">
    <location>
        <begin position="167"/>
        <end position="189"/>
    </location>
</feature>
<evidence type="ECO:0000256" key="4">
    <source>
        <dbReference type="ARBA" id="ARBA00022989"/>
    </source>
</evidence>
<feature type="transmembrane region" description="Helical" evidence="6">
    <location>
        <begin position="209"/>
        <end position="235"/>
    </location>
</feature>
<name>A0A939IXX8_9CORY</name>
<comment type="caution">
    <text evidence="7">The sequence shown here is derived from an EMBL/GenBank/DDBJ whole genome shotgun (WGS) entry which is preliminary data.</text>
</comment>
<reference evidence="7" key="1">
    <citation type="submission" date="2021-03" db="EMBL/GenBank/DDBJ databases">
        <authorList>
            <person name="Sun Q."/>
        </authorList>
    </citation>
    <scope>NUCLEOTIDE SEQUENCE</scope>
    <source>
        <strain evidence="7">CCM 8862</strain>
    </source>
</reference>
<dbReference type="Pfam" id="PF03631">
    <property type="entry name" value="Virul_fac_BrkB"/>
    <property type="match status" value="1"/>
</dbReference>
<evidence type="ECO:0000256" key="3">
    <source>
        <dbReference type="ARBA" id="ARBA00022692"/>
    </source>
</evidence>
<feature type="transmembrane region" description="Helical" evidence="6">
    <location>
        <begin position="60"/>
        <end position="84"/>
    </location>
</feature>
<dbReference type="GO" id="GO:0005886">
    <property type="term" value="C:plasma membrane"/>
    <property type="evidence" value="ECO:0007669"/>
    <property type="project" value="UniProtKB-SubCell"/>
</dbReference>
<keyword evidence="5 6" id="KW-0472">Membrane</keyword>
<proteinExistence type="predicted"/>
<accession>A0A939IXX8</accession>
<organism evidence="7 8">
    <name type="scientific">Corynebacterium mendelii</name>
    <dbReference type="NCBI Taxonomy" id="2765362"/>
    <lineage>
        <taxon>Bacteria</taxon>
        <taxon>Bacillati</taxon>
        <taxon>Actinomycetota</taxon>
        <taxon>Actinomycetes</taxon>
        <taxon>Mycobacteriales</taxon>
        <taxon>Corynebacteriaceae</taxon>
        <taxon>Corynebacterium</taxon>
    </lineage>
</organism>
<keyword evidence="2" id="KW-1003">Cell membrane</keyword>
<feature type="transmembrane region" description="Helical" evidence="6">
    <location>
        <begin position="278"/>
        <end position="300"/>
    </location>
</feature>
<feature type="transmembrane region" description="Helical" evidence="6">
    <location>
        <begin position="247"/>
        <end position="266"/>
    </location>
</feature>
<dbReference type="AlphaFoldDB" id="A0A939IXX8"/>
<protein>
    <submittedName>
        <fullName evidence="7">YihY family inner membrane protein</fullName>
    </submittedName>
</protein>
<comment type="subcellular location">
    <subcellularLocation>
        <location evidence="1">Cell membrane</location>
        <topology evidence="1">Multi-pass membrane protein</topology>
    </subcellularLocation>
</comment>
<dbReference type="RefSeq" id="WP_207119027.1">
    <property type="nucleotide sequence ID" value="NZ_JAFLEQ010000008.1"/>
</dbReference>
<feature type="transmembrane region" description="Helical" evidence="6">
    <location>
        <begin position="338"/>
        <end position="358"/>
    </location>
</feature>
<evidence type="ECO:0000313" key="7">
    <source>
        <dbReference type="EMBL" id="MBN9644107.1"/>
    </source>
</evidence>
<dbReference type="Proteomes" id="UP000664332">
    <property type="component" value="Unassembled WGS sequence"/>
</dbReference>
<dbReference type="EMBL" id="JAFLEQ010000008">
    <property type="protein sequence ID" value="MBN9644107.1"/>
    <property type="molecule type" value="Genomic_DNA"/>
</dbReference>
<keyword evidence="8" id="KW-1185">Reference proteome</keyword>
<gene>
    <name evidence="7" type="ORF">JZY06_05665</name>
</gene>
<dbReference type="PANTHER" id="PTHR30213">
    <property type="entry name" value="INNER MEMBRANE PROTEIN YHJD"/>
    <property type="match status" value="1"/>
</dbReference>
<dbReference type="NCBIfam" id="TIGR00765">
    <property type="entry name" value="yihY_not_rbn"/>
    <property type="match status" value="1"/>
</dbReference>
<evidence type="ECO:0000256" key="2">
    <source>
        <dbReference type="ARBA" id="ARBA00022475"/>
    </source>
</evidence>
<keyword evidence="3 6" id="KW-0812">Transmembrane</keyword>
<evidence type="ECO:0000313" key="8">
    <source>
        <dbReference type="Proteomes" id="UP000664332"/>
    </source>
</evidence>
<evidence type="ECO:0000256" key="1">
    <source>
        <dbReference type="ARBA" id="ARBA00004651"/>
    </source>
</evidence>
<keyword evidence="4 6" id="KW-1133">Transmembrane helix</keyword>
<dbReference type="PANTHER" id="PTHR30213:SF1">
    <property type="entry name" value="INNER MEMBRANE PROTEIN YHJD"/>
    <property type="match status" value="1"/>
</dbReference>
<dbReference type="InterPro" id="IPR017039">
    <property type="entry name" value="Virul_fac_BrkB"/>
</dbReference>